<organism evidence="1 2">
    <name type="scientific">Clitoria ternatea</name>
    <name type="common">Butterfly pea</name>
    <dbReference type="NCBI Taxonomy" id="43366"/>
    <lineage>
        <taxon>Eukaryota</taxon>
        <taxon>Viridiplantae</taxon>
        <taxon>Streptophyta</taxon>
        <taxon>Embryophyta</taxon>
        <taxon>Tracheophyta</taxon>
        <taxon>Spermatophyta</taxon>
        <taxon>Magnoliopsida</taxon>
        <taxon>eudicotyledons</taxon>
        <taxon>Gunneridae</taxon>
        <taxon>Pentapetalae</taxon>
        <taxon>rosids</taxon>
        <taxon>fabids</taxon>
        <taxon>Fabales</taxon>
        <taxon>Fabaceae</taxon>
        <taxon>Papilionoideae</taxon>
        <taxon>50 kb inversion clade</taxon>
        <taxon>NPAAA clade</taxon>
        <taxon>indigoferoid/millettioid clade</taxon>
        <taxon>Phaseoleae</taxon>
        <taxon>Clitoria</taxon>
    </lineage>
</organism>
<dbReference type="Proteomes" id="UP001359559">
    <property type="component" value="Unassembled WGS sequence"/>
</dbReference>
<dbReference type="AlphaFoldDB" id="A0AAN9F8U8"/>
<evidence type="ECO:0000313" key="2">
    <source>
        <dbReference type="Proteomes" id="UP001359559"/>
    </source>
</evidence>
<keyword evidence="2" id="KW-1185">Reference proteome</keyword>
<comment type="caution">
    <text evidence="1">The sequence shown here is derived from an EMBL/GenBank/DDBJ whole genome shotgun (WGS) entry which is preliminary data.</text>
</comment>
<evidence type="ECO:0000313" key="1">
    <source>
        <dbReference type="EMBL" id="KAK7271844.1"/>
    </source>
</evidence>
<name>A0AAN9F8U8_CLITE</name>
<reference evidence="1 2" key="1">
    <citation type="submission" date="2024-01" db="EMBL/GenBank/DDBJ databases">
        <title>The genomes of 5 underutilized Papilionoideae crops provide insights into root nodulation and disease resistance.</title>
        <authorList>
            <person name="Yuan L."/>
        </authorList>
    </citation>
    <scope>NUCLEOTIDE SEQUENCE [LARGE SCALE GENOMIC DNA]</scope>
    <source>
        <strain evidence="1">LY-2023</strain>
        <tissue evidence="1">Leaf</tissue>
    </source>
</reference>
<protein>
    <submittedName>
        <fullName evidence="1">Uncharacterized protein</fullName>
    </submittedName>
</protein>
<proteinExistence type="predicted"/>
<sequence>MLPPLSFYSLARQCGRVHARALWCLPLLSFLEFACCPYRIPVLRPDHMSPSLCEGLNGCLHKLLNLREVSISVRPFGAVTTDSDKDSSCENFKSLLELKALEVRNLERLCRFACERMRFIENDTTSRGGNRTSSFPIKGTLSGFWVPLAFVYLTKLCRNFARKFAAYITRVSSFLIFIVVI</sequence>
<dbReference type="EMBL" id="JAYKXN010000007">
    <property type="protein sequence ID" value="KAK7271844.1"/>
    <property type="molecule type" value="Genomic_DNA"/>
</dbReference>
<accession>A0AAN9F8U8</accession>
<gene>
    <name evidence="1" type="ORF">RJT34_28076</name>
</gene>